<dbReference type="Gene3D" id="1.10.150.130">
    <property type="match status" value="1"/>
</dbReference>
<dbReference type="EMBL" id="BMPF01000002">
    <property type="protein sequence ID" value="GGL33407.1"/>
    <property type="molecule type" value="Genomic_DNA"/>
</dbReference>
<dbReference type="InterPro" id="IPR010998">
    <property type="entry name" value="Integrase_recombinase_N"/>
</dbReference>
<evidence type="ECO:0000256" key="3">
    <source>
        <dbReference type="SAM" id="MobiDB-lite"/>
    </source>
</evidence>
<comment type="caution">
    <text evidence="5">The sequence shown here is derived from an EMBL/GenBank/DDBJ whole genome shotgun (WGS) entry which is preliminary data.</text>
</comment>
<dbReference type="SUPFAM" id="SSF47823">
    <property type="entry name" value="lambda integrase-like, N-terminal domain"/>
    <property type="match status" value="1"/>
</dbReference>
<accession>A0A830F9Y8</accession>
<evidence type="ECO:0000256" key="2">
    <source>
        <dbReference type="PROSITE-ProRule" id="PRU01248"/>
    </source>
</evidence>
<feature type="domain" description="Core-binding (CB)" evidence="4">
    <location>
        <begin position="7"/>
        <end position="92"/>
    </location>
</feature>
<evidence type="ECO:0000313" key="5">
    <source>
        <dbReference type="EMBL" id="GGL33407.1"/>
    </source>
</evidence>
<evidence type="ECO:0000256" key="1">
    <source>
        <dbReference type="ARBA" id="ARBA00023125"/>
    </source>
</evidence>
<dbReference type="PROSITE" id="PS51900">
    <property type="entry name" value="CB"/>
    <property type="match status" value="1"/>
</dbReference>
<dbReference type="InterPro" id="IPR044068">
    <property type="entry name" value="CB"/>
</dbReference>
<keyword evidence="6" id="KW-1185">Reference proteome</keyword>
<dbReference type="GO" id="GO:0003677">
    <property type="term" value="F:DNA binding"/>
    <property type="evidence" value="ECO:0007669"/>
    <property type="project" value="UniProtKB-UniRule"/>
</dbReference>
<gene>
    <name evidence="5" type="ORF">GCM10009037_16320</name>
</gene>
<feature type="region of interest" description="Disordered" evidence="3">
    <location>
        <begin position="128"/>
        <end position="147"/>
    </location>
</feature>
<organism evidence="5 6">
    <name type="scientific">Halarchaeum grantii</name>
    <dbReference type="NCBI Taxonomy" id="1193105"/>
    <lineage>
        <taxon>Archaea</taxon>
        <taxon>Methanobacteriati</taxon>
        <taxon>Methanobacteriota</taxon>
        <taxon>Stenosarchaea group</taxon>
        <taxon>Halobacteria</taxon>
        <taxon>Halobacteriales</taxon>
        <taxon>Halobacteriaceae</taxon>
    </lineage>
</organism>
<keyword evidence="1 2" id="KW-0238">DNA-binding</keyword>
<feature type="compositionally biased region" description="Polar residues" evidence="3">
    <location>
        <begin position="130"/>
        <end position="147"/>
    </location>
</feature>
<dbReference type="InterPro" id="IPR004107">
    <property type="entry name" value="Integrase_SAM-like_N"/>
</dbReference>
<dbReference type="Proteomes" id="UP000628840">
    <property type="component" value="Unassembled WGS sequence"/>
</dbReference>
<dbReference type="AlphaFoldDB" id="A0A830F9Y8"/>
<evidence type="ECO:0000259" key="4">
    <source>
        <dbReference type="PROSITE" id="PS51900"/>
    </source>
</evidence>
<proteinExistence type="predicted"/>
<evidence type="ECO:0000313" key="6">
    <source>
        <dbReference type="Proteomes" id="UP000628840"/>
    </source>
</evidence>
<dbReference type="Pfam" id="PF02899">
    <property type="entry name" value="Phage_int_SAM_1"/>
    <property type="match status" value="1"/>
</dbReference>
<dbReference type="GO" id="GO:0015074">
    <property type="term" value="P:DNA integration"/>
    <property type="evidence" value="ECO:0007669"/>
    <property type="project" value="InterPro"/>
</dbReference>
<name>A0A830F9Y8_9EURY</name>
<reference evidence="5 6" key="1">
    <citation type="journal article" date="2019" name="Int. J. Syst. Evol. Microbiol.">
        <title>The Global Catalogue of Microorganisms (GCM) 10K type strain sequencing project: providing services to taxonomists for standard genome sequencing and annotation.</title>
        <authorList>
            <consortium name="The Broad Institute Genomics Platform"/>
            <consortium name="The Broad Institute Genome Sequencing Center for Infectious Disease"/>
            <person name="Wu L."/>
            <person name="Ma J."/>
        </authorList>
    </citation>
    <scope>NUCLEOTIDE SEQUENCE [LARGE SCALE GENOMIC DNA]</scope>
    <source>
        <strain evidence="5 6">JCM 19585</strain>
    </source>
</reference>
<protein>
    <recommendedName>
        <fullName evidence="4">Core-binding (CB) domain-containing protein</fullName>
    </recommendedName>
</protein>
<dbReference type="RefSeq" id="WP_188882428.1">
    <property type="nucleotide sequence ID" value="NZ_BMPF01000002.1"/>
</dbReference>
<dbReference type="OrthoDB" id="198497at2157"/>
<sequence length="147" mass="16895">MAELKPIAPAEAKEMYLAQRRGEVAESTLQAHHYRLKPFVQWCESTSLTNPNELSARDLHKYRFHRKEEDDLNKVTLRTQLSAIRVFVKFLESIDGVEQGLHDNFVLTGNVYDEFTSVESRSTVVREVQDNYSPNGRNPLSQASRSL</sequence>